<accession>A0ABQ7Q9F6</accession>
<evidence type="ECO:0000313" key="2">
    <source>
        <dbReference type="Proteomes" id="UP000823941"/>
    </source>
</evidence>
<protein>
    <submittedName>
        <fullName evidence="1">Uncharacterized protein</fullName>
    </submittedName>
</protein>
<proteinExistence type="predicted"/>
<name>A0ABQ7Q9F6_PLUXY</name>
<dbReference type="EMBL" id="JAHIBW010000018">
    <property type="protein sequence ID" value="KAG7301866.1"/>
    <property type="molecule type" value="Genomic_DNA"/>
</dbReference>
<gene>
    <name evidence="1" type="ORF">JYU34_013262</name>
</gene>
<reference evidence="1 2" key="1">
    <citation type="submission" date="2021-06" db="EMBL/GenBank/DDBJ databases">
        <title>A haploid diamondback moth (Plutella xylostella L.) genome assembly resolves 31 chromosomes and identifies a diamide resistance mutation.</title>
        <authorList>
            <person name="Ward C.M."/>
            <person name="Perry K.D."/>
            <person name="Baker G."/>
            <person name="Powis K."/>
            <person name="Heckel D.G."/>
            <person name="Baxter S.W."/>
        </authorList>
    </citation>
    <scope>NUCLEOTIDE SEQUENCE [LARGE SCALE GENOMIC DNA]</scope>
    <source>
        <strain evidence="1 2">LV</strain>
        <tissue evidence="1">Single pupa</tissue>
    </source>
</reference>
<dbReference type="Proteomes" id="UP000823941">
    <property type="component" value="Chromosome 18"/>
</dbReference>
<feature type="non-terminal residue" evidence="1">
    <location>
        <position position="1"/>
    </location>
</feature>
<evidence type="ECO:0000313" key="1">
    <source>
        <dbReference type="EMBL" id="KAG7301866.1"/>
    </source>
</evidence>
<keyword evidence="2" id="KW-1185">Reference proteome</keyword>
<organism evidence="1 2">
    <name type="scientific">Plutella xylostella</name>
    <name type="common">Diamondback moth</name>
    <name type="synonym">Plutella maculipennis</name>
    <dbReference type="NCBI Taxonomy" id="51655"/>
    <lineage>
        <taxon>Eukaryota</taxon>
        <taxon>Metazoa</taxon>
        <taxon>Ecdysozoa</taxon>
        <taxon>Arthropoda</taxon>
        <taxon>Hexapoda</taxon>
        <taxon>Insecta</taxon>
        <taxon>Pterygota</taxon>
        <taxon>Neoptera</taxon>
        <taxon>Endopterygota</taxon>
        <taxon>Lepidoptera</taxon>
        <taxon>Glossata</taxon>
        <taxon>Ditrysia</taxon>
        <taxon>Yponomeutoidea</taxon>
        <taxon>Plutellidae</taxon>
        <taxon>Plutella</taxon>
    </lineage>
</organism>
<comment type="caution">
    <text evidence="1">The sequence shown here is derived from an EMBL/GenBank/DDBJ whole genome shotgun (WGS) entry which is preliminary data.</text>
</comment>
<sequence length="51" mass="5947">TEIETMSEDFDDESDESLRERQLFEPCSRVPNVGTLNKRVDCIKTCMYSNN</sequence>